<organism evidence="3 4">
    <name type="scientific">Parabacteroides distasonis</name>
    <dbReference type="NCBI Taxonomy" id="823"/>
    <lineage>
        <taxon>Bacteria</taxon>
        <taxon>Pseudomonadati</taxon>
        <taxon>Bacteroidota</taxon>
        <taxon>Bacteroidia</taxon>
        <taxon>Bacteroidales</taxon>
        <taxon>Tannerellaceae</taxon>
        <taxon>Parabacteroides</taxon>
    </lineage>
</organism>
<feature type="chain" id="PRO_5042949713" evidence="1">
    <location>
        <begin position="18"/>
        <end position="558"/>
    </location>
</feature>
<gene>
    <name evidence="3" type="ORF">LI194_14955</name>
</gene>
<dbReference type="InterPro" id="IPR047786">
    <property type="entry name" value="Mfa1_fim"/>
</dbReference>
<keyword evidence="1" id="KW-0732">Signal</keyword>
<comment type="caution">
    <text evidence="3">The sequence shown here is derived from an EMBL/GenBank/DDBJ whole genome shotgun (WGS) entry which is preliminary data.</text>
</comment>
<dbReference type="PROSITE" id="PS51257">
    <property type="entry name" value="PROKAR_LIPOPROTEIN"/>
    <property type="match status" value="1"/>
</dbReference>
<accession>A0AAP2VLR1</accession>
<dbReference type="Gene3D" id="2.60.40.2580">
    <property type="match status" value="1"/>
</dbReference>
<proteinExistence type="predicted"/>
<protein>
    <submittedName>
        <fullName evidence="3">Mfa1 family fimbria major subunit</fullName>
    </submittedName>
</protein>
<name>A0AAP2VLR1_PARDI</name>
<dbReference type="RefSeq" id="WP_192922595.1">
    <property type="nucleotide sequence ID" value="NZ_JAHOOC010000009.1"/>
</dbReference>
<feature type="domain" description="Minor fimbrium subunit Mfa1 C-terminal" evidence="2">
    <location>
        <begin position="474"/>
        <end position="555"/>
    </location>
</feature>
<reference evidence="3" key="1">
    <citation type="submission" date="2021-10" db="EMBL/GenBank/DDBJ databases">
        <title>Collection of gut derived symbiotic bacterial strains cultured from healthy donors.</title>
        <authorList>
            <person name="Lin H."/>
            <person name="Littmann E."/>
            <person name="Kohout C."/>
            <person name="Pamer E.G."/>
        </authorList>
    </citation>
    <scope>NUCLEOTIDE SEQUENCE</scope>
    <source>
        <strain evidence="3">DFI.2.94</strain>
    </source>
</reference>
<evidence type="ECO:0000313" key="3">
    <source>
        <dbReference type="EMBL" id="MCB6519093.1"/>
    </source>
</evidence>
<sequence length="558" mass="61365">MKKKRLFMFALATLVFAACSDDHAISDGNSDVVTDPSGDAWVALNIKTPAAVTRGLNTPNQENAITGEYEIEDVKAIFFDGDQDASLVTKVIDLSTGSGDLTSSGASSSSKAFQIPATSKTILIIANPGAGFSSVGEGSSFVDVNKAVKDELITTSVAKTGTFLMTNSKGHLEPSDNSGNTINLTLYKSQDVAVKNPLAIYIDRVVAKVRVYTSDGAMDNSTASIYSPKWILNVTNKWYYPVSRRIKTWNEDPANTPDARGTCVTPFDRYEIGSYRVDPNYNNTNIGEWNEANQVAYTNNYNFVSASTNASAISWNEISSASNPVTEYCLENTQEKEYNNHAYTTQVLLQANFAPKKLKKLDGGTVDVGEGESWMIVNGVSYTYDTLMDWIENELTKKYKDGNPDGYPTSISTAFNRYVKYVDSSKEVTIPTGDEFKQSGQSAETQAAALKQKFVDARLAVENKGAGSYGTVFYYDGGVSYYKIMIKHDDSDKAMNEFGEFGVVRNSVYDINIKGFNNPGYPTIPDPDPDTPDENDETWLSIQINVNPWTWYSQEEIL</sequence>
<feature type="signal peptide" evidence="1">
    <location>
        <begin position="1"/>
        <end position="17"/>
    </location>
</feature>
<dbReference type="InterPro" id="IPR029140">
    <property type="entry name" value="Mfa1_C"/>
</dbReference>
<dbReference type="EMBL" id="JAJCNI010000019">
    <property type="protein sequence ID" value="MCB6519093.1"/>
    <property type="molecule type" value="Genomic_DNA"/>
</dbReference>
<evidence type="ECO:0000259" key="2">
    <source>
        <dbReference type="Pfam" id="PF15495"/>
    </source>
</evidence>
<dbReference type="Gene3D" id="1.10.20.150">
    <property type="match status" value="1"/>
</dbReference>
<dbReference type="Pfam" id="PF15495">
    <property type="entry name" value="Fimbrillin_C"/>
    <property type="match status" value="1"/>
</dbReference>
<evidence type="ECO:0000313" key="4">
    <source>
        <dbReference type="Proteomes" id="UP001198806"/>
    </source>
</evidence>
<dbReference type="Proteomes" id="UP001198806">
    <property type="component" value="Unassembled WGS sequence"/>
</dbReference>
<dbReference type="GO" id="GO:0009418">
    <property type="term" value="C:pilus shaft"/>
    <property type="evidence" value="ECO:0007669"/>
    <property type="project" value="InterPro"/>
</dbReference>
<dbReference type="Gene3D" id="2.60.40.3690">
    <property type="match status" value="1"/>
</dbReference>
<dbReference type="NCBIfam" id="NF038041">
    <property type="entry name" value="fim_Mfa1_fam"/>
    <property type="match status" value="1"/>
</dbReference>
<evidence type="ECO:0000256" key="1">
    <source>
        <dbReference type="SAM" id="SignalP"/>
    </source>
</evidence>
<dbReference type="AlphaFoldDB" id="A0AAP2VLR1"/>